<keyword evidence="5" id="KW-1185">Reference proteome</keyword>
<proteinExistence type="predicted"/>
<dbReference type="InterPro" id="IPR006927">
    <property type="entry name" value="DUF639"/>
</dbReference>
<feature type="region of interest" description="Disordered" evidence="1">
    <location>
        <begin position="706"/>
        <end position="784"/>
    </location>
</feature>
<gene>
    <name evidence="4" type="ORF">NCGR_LOCUS45120</name>
</gene>
<dbReference type="Pfam" id="PF04842">
    <property type="entry name" value="DUF639"/>
    <property type="match status" value="1"/>
</dbReference>
<evidence type="ECO:0000313" key="4">
    <source>
        <dbReference type="EMBL" id="CAD6261733.1"/>
    </source>
</evidence>
<feature type="region of interest" description="Disordered" evidence="1">
    <location>
        <begin position="9"/>
        <end position="38"/>
    </location>
</feature>
<evidence type="ECO:0000259" key="3">
    <source>
        <dbReference type="Pfam" id="PF03168"/>
    </source>
</evidence>
<evidence type="ECO:0000313" key="5">
    <source>
        <dbReference type="Proteomes" id="UP000604825"/>
    </source>
</evidence>
<dbReference type="Proteomes" id="UP000604825">
    <property type="component" value="Unassembled WGS sequence"/>
</dbReference>
<protein>
    <recommendedName>
        <fullName evidence="3">Late embryogenesis abundant protein LEA-2 subgroup domain-containing protein</fullName>
    </recommendedName>
</protein>
<evidence type="ECO:0000256" key="1">
    <source>
        <dbReference type="SAM" id="MobiDB-lite"/>
    </source>
</evidence>
<feature type="transmembrane region" description="Helical" evidence="2">
    <location>
        <begin position="653"/>
        <end position="681"/>
    </location>
</feature>
<reference evidence="4" key="1">
    <citation type="submission" date="2020-10" db="EMBL/GenBank/DDBJ databases">
        <authorList>
            <person name="Han B."/>
            <person name="Lu T."/>
            <person name="Zhao Q."/>
            <person name="Huang X."/>
            <person name="Zhao Y."/>
        </authorList>
    </citation>
    <scope>NUCLEOTIDE SEQUENCE</scope>
</reference>
<dbReference type="Pfam" id="PF03168">
    <property type="entry name" value="LEA_2"/>
    <property type="match status" value="1"/>
</dbReference>
<organism evidence="4 5">
    <name type="scientific">Miscanthus lutarioriparius</name>
    <dbReference type="NCBI Taxonomy" id="422564"/>
    <lineage>
        <taxon>Eukaryota</taxon>
        <taxon>Viridiplantae</taxon>
        <taxon>Streptophyta</taxon>
        <taxon>Embryophyta</taxon>
        <taxon>Tracheophyta</taxon>
        <taxon>Spermatophyta</taxon>
        <taxon>Magnoliopsida</taxon>
        <taxon>Liliopsida</taxon>
        <taxon>Poales</taxon>
        <taxon>Poaceae</taxon>
        <taxon>PACMAD clade</taxon>
        <taxon>Panicoideae</taxon>
        <taxon>Andropogonodae</taxon>
        <taxon>Andropogoneae</taxon>
        <taxon>Saccharinae</taxon>
        <taxon>Miscanthus</taxon>
    </lineage>
</organism>
<comment type="caution">
    <text evidence="4">The sequence shown here is derived from an EMBL/GenBank/DDBJ whole genome shotgun (WGS) entry which is preliminary data.</text>
</comment>
<keyword evidence="2" id="KW-0472">Membrane</keyword>
<feature type="transmembrane region" description="Helical" evidence="2">
    <location>
        <begin position="555"/>
        <end position="578"/>
    </location>
</feature>
<dbReference type="PANTHER" id="PTHR31860">
    <property type="entry name" value="HEAT-INDUCIBLE TRANSCRIPTION REPRESSOR (DUF639)-RELATED"/>
    <property type="match status" value="1"/>
</dbReference>
<keyword evidence="2" id="KW-0812">Transmembrane</keyword>
<name>A0A811QXK1_9POAL</name>
<dbReference type="EMBL" id="CAJGYO010000012">
    <property type="protein sequence ID" value="CAD6261733.1"/>
    <property type="molecule type" value="Genomic_DNA"/>
</dbReference>
<dbReference type="OrthoDB" id="742491at2759"/>
<feature type="transmembrane region" description="Helical" evidence="2">
    <location>
        <begin position="796"/>
        <end position="822"/>
    </location>
</feature>
<evidence type="ECO:0000256" key="2">
    <source>
        <dbReference type="SAM" id="Phobius"/>
    </source>
</evidence>
<sequence>MGLFDRLLLGGDRSRGKEDQERGGGAETAAMGSDVPPPSAIPPLSAAAASVVRRCARIAGVPVDQLLRRLDAEEQAGGPLEYARSVVEYCSHVALRVEARRPDHLGDREFHTLTYDMMLAWEAPDEETYAMFQKTAFSVLRDDADDDDGASIFYSSPTQMAIQVDGRRTVGPEAFAKIAPACPAMAHPITVRNLFDALTNSTGGRLHFLIYHKYLRSLDEAFCSAKRMLGGHKAPALQLSDDEVILDIHGAATTKPVLQHIGTSTWPGRLTLTNHALYFEAIGVDFSYGEAVVYDLARDLKQSVKRESTGPWGAHLFDKAVMYKSSLTSEPVFFEFPQFKGHTRRDYWFAAIKEVLHAHKFIRKYKLASFQKAEALSVATLGILRYRTVKQGFHILPAHFKTILAFNLAEKLPKGDKILEALYGQLKQHCPRFRGSQDFGQSSSDELMLADPFPLSAYTMVTMGLLKLKEEDNAEERDFTVRDVQIGGTSSVQMALERSVGYSGRVEAARTTLDQVKVEDIDTNVAVLKELLFPLIEIGKRLLTLAGWEEPFKSFVFLLCFLYMAYSGWIWFMFPGFLLGSTLFMLWNKHYGNGRSVGAFEIITPPRRRTVEQLLALQQAISQLEAHVQAGNIFLLKLRSLMLAAFPQSTNRVAAALVVVATIFTFMPLRTIVLLILLEAYTRQMPLRKKSSEKLVRSCGVRAFRTGNAATPEPPAGHRREVQGRAAGLRAARDKHGRLPQDPPGDRGLAAAVRAAGAWQETQPRPAATGDGPGAVRTSAAAPPRRRQRHSRCCRCVCYTFLALVLLVVALGATAGILYLVFRPKIPTFHVDRLTVTRFDVNTTTATVTDAFDVDVTATNPNRRIGIYYDGGDVTASFNGTVLCRGPFPALYQGHRTTVRPHISLAGETRLDSDVAAQLLQQQQAGFVPLTVRARVPIRIKFGAIRLWKMTGKANCNLVVDNIQAGTQLSIRSNTCSFKLKI</sequence>
<dbReference type="InterPro" id="IPR004864">
    <property type="entry name" value="LEA_2"/>
</dbReference>
<feature type="compositionally biased region" description="Basic and acidic residues" evidence="1">
    <location>
        <begin position="12"/>
        <end position="24"/>
    </location>
</feature>
<feature type="domain" description="Late embryogenesis abundant protein LEA-2 subgroup" evidence="3">
    <location>
        <begin position="856"/>
        <end position="945"/>
    </location>
</feature>
<accession>A0A811QXK1</accession>
<dbReference type="PANTHER" id="PTHR31860:SF19">
    <property type="entry name" value="OS04G0677400 PROTEIN"/>
    <property type="match status" value="1"/>
</dbReference>
<feature type="compositionally biased region" description="Low complexity" evidence="1">
    <location>
        <begin position="747"/>
        <end position="758"/>
    </location>
</feature>
<keyword evidence="2" id="KW-1133">Transmembrane helix</keyword>
<dbReference type="AlphaFoldDB" id="A0A811QXK1"/>